<evidence type="ECO:0000313" key="1">
    <source>
        <dbReference type="EMBL" id="MFC4489726.1"/>
    </source>
</evidence>
<sequence>MSKKLSPIPVSLFDLADFPNPRHSRYRFPSSEAKDLRLPFVRRVPGRTYPHYWQPAEPRDYSEACAIGRQYAAHLAQLLKTNRQHAARGLLFRITSDMDFADKSHRIGLCKGFFNYLEMLLNLAVERVDLAQHVEAVQQLYLCLEQIAQAQTQKRYRKRGRGG</sequence>
<keyword evidence="2" id="KW-1185">Reference proteome</keyword>
<dbReference type="EMBL" id="JBHSEK010000004">
    <property type="protein sequence ID" value="MFC4489726.1"/>
    <property type="molecule type" value="Genomic_DNA"/>
</dbReference>
<protein>
    <recommendedName>
        <fullName evidence="3">Four helix bundle protein</fullName>
    </recommendedName>
</protein>
<gene>
    <name evidence="1" type="ORF">ACFO0R_08825</name>
</gene>
<dbReference type="Proteomes" id="UP001595999">
    <property type="component" value="Unassembled WGS sequence"/>
</dbReference>
<accession>A0ABV8ZSC3</accession>
<evidence type="ECO:0008006" key="3">
    <source>
        <dbReference type="Google" id="ProtNLM"/>
    </source>
</evidence>
<name>A0ABV8ZSC3_9NEIS</name>
<organism evidence="1 2">
    <name type="scientific">Chromobacterium aquaticum</name>
    <dbReference type="NCBI Taxonomy" id="467180"/>
    <lineage>
        <taxon>Bacteria</taxon>
        <taxon>Pseudomonadati</taxon>
        <taxon>Pseudomonadota</taxon>
        <taxon>Betaproteobacteria</taxon>
        <taxon>Neisseriales</taxon>
        <taxon>Chromobacteriaceae</taxon>
        <taxon>Chromobacterium</taxon>
    </lineage>
</organism>
<evidence type="ECO:0000313" key="2">
    <source>
        <dbReference type="Proteomes" id="UP001595999"/>
    </source>
</evidence>
<proteinExistence type="predicted"/>
<reference evidence="2" key="1">
    <citation type="journal article" date="2019" name="Int. J. Syst. Evol. Microbiol.">
        <title>The Global Catalogue of Microorganisms (GCM) 10K type strain sequencing project: providing services to taxonomists for standard genome sequencing and annotation.</title>
        <authorList>
            <consortium name="The Broad Institute Genomics Platform"/>
            <consortium name="The Broad Institute Genome Sequencing Center for Infectious Disease"/>
            <person name="Wu L."/>
            <person name="Ma J."/>
        </authorList>
    </citation>
    <scope>NUCLEOTIDE SEQUENCE [LARGE SCALE GENOMIC DNA]</scope>
    <source>
        <strain evidence="2">CGMCC 4.7608</strain>
    </source>
</reference>
<comment type="caution">
    <text evidence="1">The sequence shown here is derived from an EMBL/GenBank/DDBJ whole genome shotgun (WGS) entry which is preliminary data.</text>
</comment>
<dbReference type="RefSeq" id="WP_378124562.1">
    <property type="nucleotide sequence ID" value="NZ_JBHSEK010000004.1"/>
</dbReference>